<comment type="pathway">
    <text evidence="2 7">Cofactor biosynthesis; molybdopterin biosynthesis.</text>
</comment>
<dbReference type="Pfam" id="PF00994">
    <property type="entry name" value="MoCF_biosynth"/>
    <property type="match status" value="1"/>
</dbReference>
<dbReference type="Pfam" id="PF03453">
    <property type="entry name" value="MoeA_N"/>
    <property type="match status" value="1"/>
</dbReference>
<dbReference type="SUPFAM" id="SSF63882">
    <property type="entry name" value="MoeA N-terminal region -like"/>
    <property type="match status" value="1"/>
</dbReference>
<dbReference type="EMBL" id="CP032549">
    <property type="protein sequence ID" value="QIV87498.1"/>
    <property type="molecule type" value="Genomic_DNA"/>
</dbReference>
<keyword evidence="7" id="KW-0460">Magnesium</keyword>
<dbReference type="InterPro" id="IPR036425">
    <property type="entry name" value="MoaB/Mog-like_dom_sf"/>
</dbReference>
<reference evidence="9 10" key="1">
    <citation type="submission" date="2018-09" db="EMBL/GenBank/DDBJ databases">
        <title>Glutamicibacter mishrai S5-52T (LMG 29155T = KCTC 39846T).</title>
        <authorList>
            <person name="Das S.K."/>
        </authorList>
    </citation>
    <scope>NUCLEOTIDE SEQUENCE [LARGE SCALE GENOMIC DNA]</scope>
    <source>
        <strain evidence="9 10">S5-52</strain>
    </source>
</reference>
<evidence type="ECO:0000313" key="9">
    <source>
        <dbReference type="EMBL" id="QIV87498.1"/>
    </source>
</evidence>
<dbReference type="RefSeq" id="WP_172512147.1">
    <property type="nucleotide sequence ID" value="NZ_CP032549.1"/>
</dbReference>
<dbReference type="NCBIfam" id="TIGR00177">
    <property type="entry name" value="molyb_syn"/>
    <property type="match status" value="1"/>
</dbReference>
<keyword evidence="4 7" id="KW-0500">Molybdenum</keyword>
<feature type="domain" description="MoaB/Mog" evidence="8">
    <location>
        <begin position="198"/>
        <end position="331"/>
    </location>
</feature>
<comment type="function">
    <text evidence="1 7">Catalyzes the insertion of molybdate into adenylated molybdopterin with the concomitant release of AMP.</text>
</comment>
<organism evidence="9 10">
    <name type="scientific">Glutamicibacter mishrai</name>
    <dbReference type="NCBI Taxonomy" id="1775880"/>
    <lineage>
        <taxon>Bacteria</taxon>
        <taxon>Bacillati</taxon>
        <taxon>Actinomycetota</taxon>
        <taxon>Actinomycetes</taxon>
        <taxon>Micrococcales</taxon>
        <taxon>Micrococcaceae</taxon>
        <taxon>Glutamicibacter</taxon>
    </lineage>
</organism>
<evidence type="ECO:0000259" key="8">
    <source>
        <dbReference type="SMART" id="SM00852"/>
    </source>
</evidence>
<protein>
    <recommendedName>
        <fullName evidence="7">Molybdopterin molybdenumtransferase</fullName>
        <ecNumber evidence="7">2.10.1.1</ecNumber>
    </recommendedName>
</protein>
<dbReference type="Gene3D" id="3.40.980.10">
    <property type="entry name" value="MoaB/Mog-like domain"/>
    <property type="match status" value="1"/>
</dbReference>
<evidence type="ECO:0000256" key="1">
    <source>
        <dbReference type="ARBA" id="ARBA00002901"/>
    </source>
</evidence>
<gene>
    <name evidence="9" type="ORF">D3791_10430</name>
</gene>
<dbReference type="InterPro" id="IPR036688">
    <property type="entry name" value="MoeA_C_domain_IV_sf"/>
</dbReference>
<dbReference type="GO" id="GO:0061599">
    <property type="term" value="F:molybdopterin molybdotransferase activity"/>
    <property type="evidence" value="ECO:0007669"/>
    <property type="project" value="UniProtKB-UniRule"/>
</dbReference>
<name>A0A6H0SJC4_9MICC</name>
<dbReference type="Gene3D" id="2.40.340.10">
    <property type="entry name" value="MoeA, C-terminal, domain IV"/>
    <property type="match status" value="1"/>
</dbReference>
<dbReference type="EC" id="2.10.1.1" evidence="7"/>
<evidence type="ECO:0000256" key="2">
    <source>
        <dbReference type="ARBA" id="ARBA00005046"/>
    </source>
</evidence>
<keyword evidence="7" id="KW-0479">Metal-binding</keyword>
<dbReference type="GO" id="GO:0046872">
    <property type="term" value="F:metal ion binding"/>
    <property type="evidence" value="ECO:0007669"/>
    <property type="project" value="UniProtKB-UniRule"/>
</dbReference>
<dbReference type="InterPro" id="IPR005110">
    <property type="entry name" value="MoeA_linker/N"/>
</dbReference>
<evidence type="ECO:0000256" key="4">
    <source>
        <dbReference type="ARBA" id="ARBA00022505"/>
    </source>
</evidence>
<dbReference type="Gene3D" id="2.170.190.11">
    <property type="entry name" value="Molybdopterin biosynthesis moea protein, domain 3"/>
    <property type="match status" value="1"/>
</dbReference>
<accession>A0A6H0SJC4</accession>
<dbReference type="Pfam" id="PF03454">
    <property type="entry name" value="MoeA_C"/>
    <property type="match status" value="1"/>
</dbReference>
<comment type="similarity">
    <text evidence="3 7">Belongs to the MoeA family.</text>
</comment>
<dbReference type="SUPFAM" id="SSF63867">
    <property type="entry name" value="MoeA C-terminal domain-like"/>
    <property type="match status" value="1"/>
</dbReference>
<dbReference type="CDD" id="cd00887">
    <property type="entry name" value="MoeA"/>
    <property type="match status" value="1"/>
</dbReference>
<keyword evidence="7 9" id="KW-0808">Transferase</keyword>
<dbReference type="InterPro" id="IPR001453">
    <property type="entry name" value="MoaB/Mog_dom"/>
</dbReference>
<proteinExistence type="inferred from homology"/>
<evidence type="ECO:0000256" key="6">
    <source>
        <dbReference type="ARBA" id="ARBA00047317"/>
    </source>
</evidence>
<dbReference type="GO" id="GO:0006777">
    <property type="term" value="P:Mo-molybdopterin cofactor biosynthetic process"/>
    <property type="evidence" value="ECO:0007669"/>
    <property type="project" value="UniProtKB-UniRule"/>
</dbReference>
<evidence type="ECO:0000256" key="3">
    <source>
        <dbReference type="ARBA" id="ARBA00010763"/>
    </source>
</evidence>
<dbReference type="AlphaFoldDB" id="A0A6H0SJC4"/>
<dbReference type="GO" id="GO:0005829">
    <property type="term" value="C:cytosol"/>
    <property type="evidence" value="ECO:0007669"/>
    <property type="project" value="TreeGrafter"/>
</dbReference>
<dbReference type="InterPro" id="IPR038987">
    <property type="entry name" value="MoeA-like"/>
</dbReference>
<dbReference type="InterPro" id="IPR005111">
    <property type="entry name" value="MoeA_C_domain_IV"/>
</dbReference>
<dbReference type="InterPro" id="IPR036135">
    <property type="entry name" value="MoeA_linker/N_sf"/>
</dbReference>
<dbReference type="PANTHER" id="PTHR10192">
    <property type="entry name" value="MOLYBDOPTERIN BIOSYNTHESIS PROTEIN"/>
    <property type="match status" value="1"/>
</dbReference>
<dbReference type="SMART" id="SM00852">
    <property type="entry name" value="MoCF_biosynth"/>
    <property type="match status" value="1"/>
</dbReference>
<evidence type="ECO:0000313" key="10">
    <source>
        <dbReference type="Proteomes" id="UP000502331"/>
    </source>
</evidence>
<keyword evidence="5 7" id="KW-0501">Molybdenum cofactor biosynthesis</keyword>
<dbReference type="Proteomes" id="UP000502331">
    <property type="component" value="Chromosome"/>
</dbReference>
<comment type="cofactor">
    <cofactor evidence="7">
        <name>Mg(2+)</name>
        <dbReference type="ChEBI" id="CHEBI:18420"/>
    </cofactor>
</comment>
<evidence type="ECO:0000256" key="7">
    <source>
        <dbReference type="RuleBase" id="RU365090"/>
    </source>
</evidence>
<dbReference type="PANTHER" id="PTHR10192:SF5">
    <property type="entry name" value="GEPHYRIN"/>
    <property type="match status" value="1"/>
</dbReference>
<keyword evidence="10" id="KW-1185">Reference proteome</keyword>
<dbReference type="Gene3D" id="3.90.105.10">
    <property type="entry name" value="Molybdopterin biosynthesis moea protein, domain 2"/>
    <property type="match status" value="1"/>
</dbReference>
<dbReference type="SUPFAM" id="SSF53218">
    <property type="entry name" value="Molybdenum cofactor biosynthesis proteins"/>
    <property type="match status" value="1"/>
</dbReference>
<dbReference type="UniPathway" id="UPA00344"/>
<sequence>MTCTLENHRAELEALLAPVFASLDTDVLSVLSPEACDRVLSEDVYARLPIPAFTNSQMDGYAARSSDLTHAAPGSPVALPLGVTAAAGDPQITLAAGTVSPVMTGAMIPDGADTVIPVEESVAGRFPELVRAHQGTPTGHAQFTAPSEPGRFIRLAGVDLEAGALVAKAGTRLTPTMIAALISSGVRDVPVRRALKVAVCTTGDELSDGGLSQGQIPDSNSPMLSAWLRRYQVQVRTLQLPDDPQRFALAIDALQEQVDLILTVGGISAGAYEVVRQALAPVGGSFHHVALQPGGPQGFAKLPHAAVLCFPGNPVSALLSAELFLAPLLRKLNALPEPVAQHYPLAADITSPKHKHQVRRAVIREGQVEILDPGSHLVHDLACADALVHIPVGLSELSAGTQIETWSMNV</sequence>
<comment type="catalytic activity">
    <reaction evidence="6">
        <text>adenylyl-molybdopterin + molybdate = Mo-molybdopterin + AMP + H(+)</text>
        <dbReference type="Rhea" id="RHEA:35047"/>
        <dbReference type="ChEBI" id="CHEBI:15378"/>
        <dbReference type="ChEBI" id="CHEBI:36264"/>
        <dbReference type="ChEBI" id="CHEBI:62727"/>
        <dbReference type="ChEBI" id="CHEBI:71302"/>
        <dbReference type="ChEBI" id="CHEBI:456215"/>
        <dbReference type="EC" id="2.10.1.1"/>
    </reaction>
</comment>
<evidence type="ECO:0000256" key="5">
    <source>
        <dbReference type="ARBA" id="ARBA00023150"/>
    </source>
</evidence>